<reference evidence="9 10" key="1">
    <citation type="submission" date="2023-08" db="EMBL/GenBank/DDBJ databases">
        <authorList>
            <person name="Park J.-S."/>
        </authorList>
    </citation>
    <scope>NUCLEOTIDE SEQUENCE [LARGE SCALE GENOMIC DNA]</scope>
    <source>
        <strain evidence="9 10">2205SS18-9</strain>
    </source>
</reference>
<dbReference type="SUPFAM" id="SSF55486">
    <property type="entry name" value="Metalloproteases ('zincins'), catalytic domain"/>
    <property type="match status" value="1"/>
</dbReference>
<evidence type="ECO:0000256" key="4">
    <source>
        <dbReference type="ARBA" id="ARBA00022833"/>
    </source>
</evidence>
<evidence type="ECO:0000313" key="9">
    <source>
        <dbReference type="EMBL" id="MDP5274988.1"/>
    </source>
</evidence>
<dbReference type="PANTHER" id="PTHR34217:SF1">
    <property type="entry name" value="CARBOXYPEPTIDASE 1"/>
    <property type="match status" value="1"/>
</dbReference>
<comment type="similarity">
    <text evidence="6">Belongs to the peptidase M3 family.</text>
</comment>
<evidence type="ECO:0000259" key="7">
    <source>
        <dbReference type="Pfam" id="PF01432"/>
    </source>
</evidence>
<evidence type="ECO:0000256" key="6">
    <source>
        <dbReference type="RuleBase" id="RU003435"/>
    </source>
</evidence>
<comment type="cofactor">
    <cofactor evidence="6">
        <name>Zn(2+)</name>
        <dbReference type="ChEBI" id="CHEBI:29105"/>
    </cofactor>
    <text evidence="6">Binds 1 zinc ion.</text>
</comment>
<keyword evidence="10" id="KW-1185">Reference proteome</keyword>
<feature type="domain" description="Peptidase M3A/M3B catalytic" evidence="7">
    <location>
        <begin position="199"/>
        <end position="563"/>
    </location>
</feature>
<evidence type="ECO:0000256" key="5">
    <source>
        <dbReference type="ARBA" id="ARBA00023049"/>
    </source>
</evidence>
<dbReference type="Pfam" id="PF01432">
    <property type="entry name" value="Peptidase_M3"/>
    <property type="match status" value="1"/>
</dbReference>
<accession>A0ABT9J042</accession>
<keyword evidence="1 6" id="KW-0645">Protease</keyword>
<dbReference type="InterPro" id="IPR013647">
    <property type="entry name" value="OligopepF_N_dom"/>
</dbReference>
<dbReference type="Gene3D" id="1.20.140.70">
    <property type="entry name" value="Oligopeptidase f, N-terminal domain"/>
    <property type="match status" value="1"/>
</dbReference>
<sequence length="600" mass="70295">MKNTLNQRWDLDSIFDGGSNSPQLELFLTQLENDILNEAEELKRKQITDIKDWVKTIHRVQDIYARLFEVEEFVICLISNDVEDHKAKLLKERTDRIASSYKTLENDFEMQLFNISEHTWNELIIHSEIESIAFPLNKMREYAKTKFPLDQESLINDLSVSGFNAWYSLYQSTINKVNVKVDLDGELETLALGKAYNKLISSSDRKTRKHIAQKMEQACKEHADIFAASFNNIAGFRLQVNKRRNKEDHSILTTPLRENRLSYETLDMMWSVINKNKSIIKAYFERKAQYLGIEKLNWFDVSSPLDIKTTQHYSYEEAAELIINLFSKFSSSMSLSAKQAIEEKWIDIEIRSTKAIGGFAARFPITKQSRVFMSYHGTPESLRTLAHELGHVFHQQMVLDDIPPFCQKYPTSIAETASTFAETIVANEMVESAEKKEQKIALLDQKIQNSVSYLCHIQARFEFEKQFYELRKKGSLTVEHINDLYVKAEKDAYQGYLEDYSDFFWMMIRHFYFTDRSFYNFPYTFGYLYSQGLYAYALKNRTVFEKKYNDLLRDTGKMTIEQLTQKHLDVDLKKQDFWQNAMDMIAADIQQFLELTTSSN</sequence>
<protein>
    <submittedName>
        <fullName evidence="9">M3 family oligoendopeptidase</fullName>
        <ecNumber evidence="9">3.4.-.-</ecNumber>
    </submittedName>
</protein>
<dbReference type="EMBL" id="JAVAMP010000005">
    <property type="protein sequence ID" value="MDP5274988.1"/>
    <property type="molecule type" value="Genomic_DNA"/>
</dbReference>
<dbReference type="Gene3D" id="1.10.1370.20">
    <property type="entry name" value="Oligoendopeptidase f, C-terminal domain"/>
    <property type="match status" value="1"/>
</dbReference>
<keyword evidence="4 6" id="KW-0862">Zinc</keyword>
<dbReference type="InterPro" id="IPR001333">
    <property type="entry name" value="Peptidase_M32_Taq"/>
</dbReference>
<comment type="caution">
    <text evidence="9">The sequence shown here is derived from an EMBL/GenBank/DDBJ whole genome shotgun (WGS) entry which is preliminary data.</text>
</comment>
<feature type="domain" description="Oligopeptidase F N-terminal" evidence="8">
    <location>
        <begin position="113"/>
        <end position="174"/>
    </location>
</feature>
<dbReference type="InterPro" id="IPR034006">
    <property type="entry name" value="M3B_PepF_2"/>
</dbReference>
<dbReference type="PANTHER" id="PTHR34217">
    <property type="entry name" value="METAL-DEPENDENT CARBOXYPEPTIDASE"/>
    <property type="match status" value="1"/>
</dbReference>
<keyword evidence="5 6" id="KW-0482">Metalloprotease</keyword>
<dbReference type="CDD" id="cd09607">
    <property type="entry name" value="M3B_PepF"/>
    <property type="match status" value="1"/>
</dbReference>
<proteinExistence type="inferred from homology"/>
<name>A0ABT9J042_9BACL</name>
<evidence type="ECO:0000256" key="1">
    <source>
        <dbReference type="ARBA" id="ARBA00022670"/>
    </source>
</evidence>
<gene>
    <name evidence="9" type="ORF">Q5Y73_12785</name>
</gene>
<dbReference type="InterPro" id="IPR001567">
    <property type="entry name" value="Pept_M3A_M3B_dom"/>
</dbReference>
<evidence type="ECO:0000256" key="2">
    <source>
        <dbReference type="ARBA" id="ARBA00022723"/>
    </source>
</evidence>
<dbReference type="RefSeq" id="WP_305992298.1">
    <property type="nucleotide sequence ID" value="NZ_JAVAMP010000005.1"/>
</dbReference>
<dbReference type="GO" id="GO:0016787">
    <property type="term" value="F:hydrolase activity"/>
    <property type="evidence" value="ECO:0007669"/>
    <property type="project" value="UniProtKB-KW"/>
</dbReference>
<dbReference type="EC" id="3.4.-.-" evidence="9"/>
<dbReference type="Pfam" id="PF08439">
    <property type="entry name" value="Peptidase_M3_N"/>
    <property type="match status" value="1"/>
</dbReference>
<keyword evidence="3 6" id="KW-0378">Hydrolase</keyword>
<evidence type="ECO:0000313" key="10">
    <source>
        <dbReference type="Proteomes" id="UP001231941"/>
    </source>
</evidence>
<evidence type="ECO:0000259" key="8">
    <source>
        <dbReference type="Pfam" id="PF08439"/>
    </source>
</evidence>
<dbReference type="Proteomes" id="UP001231941">
    <property type="component" value="Unassembled WGS sequence"/>
</dbReference>
<organism evidence="9 10">
    <name type="scientific">Chengkuizengella axinellae</name>
    <dbReference type="NCBI Taxonomy" id="3064388"/>
    <lineage>
        <taxon>Bacteria</taxon>
        <taxon>Bacillati</taxon>
        <taxon>Bacillota</taxon>
        <taxon>Bacilli</taxon>
        <taxon>Bacillales</taxon>
        <taxon>Paenibacillaceae</taxon>
        <taxon>Chengkuizengella</taxon>
    </lineage>
</organism>
<evidence type="ECO:0000256" key="3">
    <source>
        <dbReference type="ARBA" id="ARBA00022801"/>
    </source>
</evidence>
<keyword evidence="2 6" id="KW-0479">Metal-binding</keyword>
<dbReference type="InterPro" id="IPR042088">
    <property type="entry name" value="OligoPept_F_C"/>
</dbReference>